<dbReference type="EMBL" id="VOTZ01000004">
    <property type="protein sequence ID" value="MCQ1537905.1"/>
    <property type="molecule type" value="Genomic_DNA"/>
</dbReference>
<dbReference type="AlphaFoldDB" id="A0ABD4TKV0"/>
<evidence type="ECO:0000313" key="2">
    <source>
        <dbReference type="EMBL" id="MCQ1537905.1"/>
    </source>
</evidence>
<dbReference type="RefSeq" id="WP_255331838.1">
    <property type="nucleotide sequence ID" value="NZ_VOTZ01000004.1"/>
</dbReference>
<comment type="caution">
    <text evidence="2">The sequence shown here is derived from an EMBL/GenBank/DDBJ whole genome shotgun (WGS) entry which is preliminary data.</text>
</comment>
<feature type="transmembrane region" description="Helical" evidence="1">
    <location>
        <begin position="30"/>
        <end position="48"/>
    </location>
</feature>
<keyword evidence="1" id="KW-0812">Transmembrane</keyword>
<reference evidence="2 3" key="1">
    <citation type="submission" date="2019-08" db="EMBL/GenBank/DDBJ databases">
        <authorList>
            <person name="Chen S.-C."/>
            <person name="Lai M.-C."/>
            <person name="You Y.-T."/>
        </authorList>
    </citation>
    <scope>NUCLEOTIDE SEQUENCE [LARGE SCALE GENOMIC DNA]</scope>
    <source>
        <strain evidence="2 3">P2F9704a</strain>
    </source>
</reference>
<gene>
    <name evidence="2" type="ORF">FTO68_02735</name>
</gene>
<dbReference type="InterPro" id="IPR019235">
    <property type="entry name" value="DUF2178_TM"/>
</dbReference>
<name>A0ABD4TKV0_9EURY</name>
<feature type="transmembrane region" description="Helical" evidence="1">
    <location>
        <begin position="7"/>
        <end position="24"/>
    </location>
</feature>
<proteinExistence type="predicted"/>
<protein>
    <submittedName>
        <fullName evidence="2">DUF2178 domain-containing protein</fullName>
    </submittedName>
</protein>
<dbReference type="Pfam" id="PF09946">
    <property type="entry name" value="DUF2178"/>
    <property type="match status" value="1"/>
</dbReference>
<organism evidence="2 3">
    <name type="scientific">Methanocalculus taiwanensis</name>
    <dbReference type="NCBI Taxonomy" id="106207"/>
    <lineage>
        <taxon>Archaea</taxon>
        <taxon>Methanobacteriati</taxon>
        <taxon>Methanobacteriota</taxon>
        <taxon>Stenosarchaea group</taxon>
        <taxon>Methanomicrobia</taxon>
        <taxon>Methanomicrobiales</taxon>
        <taxon>Methanocalculaceae</taxon>
        <taxon>Methanocalculus</taxon>
    </lineage>
</organism>
<evidence type="ECO:0000256" key="1">
    <source>
        <dbReference type="SAM" id="Phobius"/>
    </source>
</evidence>
<accession>A0ABD4TKV0</accession>
<keyword evidence="1" id="KW-0472">Membrane</keyword>
<keyword evidence="1" id="KW-1133">Transmembrane helix</keyword>
<evidence type="ECO:0000313" key="3">
    <source>
        <dbReference type="Proteomes" id="UP001524383"/>
    </source>
</evidence>
<feature type="transmembrane region" description="Helical" evidence="1">
    <location>
        <begin position="99"/>
        <end position="122"/>
    </location>
</feature>
<keyword evidence="3" id="KW-1185">Reference proteome</keyword>
<sequence>MNQIVSKAAVAFCAILLAGGIWIAASSGNIELLIFILLTLALFLFWIWKRLNIIIDERLVAIYEKTSVRTLETSVLILLLFSLFILSIGYYAGASNLLVWGYALMQNIVLIMAIYILFWLYYSRKYGVTGDE</sequence>
<feature type="transmembrane region" description="Helical" evidence="1">
    <location>
        <begin position="75"/>
        <end position="93"/>
    </location>
</feature>
<dbReference type="Proteomes" id="UP001524383">
    <property type="component" value="Unassembled WGS sequence"/>
</dbReference>